<reference evidence="1 2" key="1">
    <citation type="journal article" date="2011" name="Genome Res.">
        <title>Phylogeny-wide analysis of social amoeba genomes highlights ancient origins for complex intercellular communication.</title>
        <authorList>
            <person name="Heidel A.J."/>
            <person name="Lawal H.M."/>
            <person name="Felder M."/>
            <person name="Schilde C."/>
            <person name="Helps N.R."/>
            <person name="Tunggal B."/>
            <person name="Rivero F."/>
            <person name="John U."/>
            <person name="Schleicher M."/>
            <person name="Eichinger L."/>
            <person name="Platzer M."/>
            <person name="Noegel A.A."/>
            <person name="Schaap P."/>
            <person name="Gloeckner G."/>
        </authorList>
    </citation>
    <scope>NUCLEOTIDE SEQUENCE [LARGE SCALE GENOMIC DNA]</scope>
    <source>
        <strain evidence="2">ATCC 26659 / Pp 5 / PN500</strain>
    </source>
</reference>
<name>D3AW07_HETP5</name>
<comment type="caution">
    <text evidence="1">The sequence shown here is derived from an EMBL/GenBank/DDBJ whole genome shotgun (WGS) entry which is preliminary data.</text>
</comment>
<dbReference type="InParanoid" id="D3AW07"/>
<keyword evidence="2" id="KW-1185">Reference proteome</keyword>
<dbReference type="EMBL" id="ADBJ01000002">
    <property type="protein sequence ID" value="EFA86480.1"/>
    <property type="molecule type" value="Genomic_DNA"/>
</dbReference>
<dbReference type="GeneID" id="31355808"/>
<dbReference type="AlphaFoldDB" id="D3AW07"/>
<organism evidence="1 2">
    <name type="scientific">Heterostelium pallidum (strain ATCC 26659 / Pp 5 / PN500)</name>
    <name type="common">Cellular slime mold</name>
    <name type="synonym">Polysphondylium pallidum</name>
    <dbReference type="NCBI Taxonomy" id="670386"/>
    <lineage>
        <taxon>Eukaryota</taxon>
        <taxon>Amoebozoa</taxon>
        <taxon>Evosea</taxon>
        <taxon>Eumycetozoa</taxon>
        <taxon>Dictyostelia</taxon>
        <taxon>Acytosteliales</taxon>
        <taxon>Acytosteliaceae</taxon>
        <taxon>Heterostelium</taxon>
    </lineage>
</organism>
<protein>
    <recommendedName>
        <fullName evidence="3">Endonuclease/exonuclease/phosphatase domain-containing protein</fullName>
    </recommendedName>
</protein>
<dbReference type="Gene3D" id="3.60.10.10">
    <property type="entry name" value="Endonuclease/exonuclease/phosphatase"/>
    <property type="match status" value="1"/>
</dbReference>
<evidence type="ECO:0000313" key="1">
    <source>
        <dbReference type="EMBL" id="EFA86480.1"/>
    </source>
</evidence>
<accession>D3AW07</accession>
<dbReference type="SUPFAM" id="SSF56219">
    <property type="entry name" value="DNase I-like"/>
    <property type="match status" value="1"/>
</dbReference>
<sequence length="328" mass="37767">MYKKEINIKILSINPKCASNKCKYYKSPMTVTKERIKISVTLSQPDFITIQEPIWTSESLKHWFNVEDYHVLRNKNLDTAILYHQRYTLVRDFTPDGGRFTMGLFTYNGFSFMVSSFHGRNNGMTIPKKKAHFKELIGLVQLFNRDLGVPIIVGGDFNIEIRSLLKFPYIAYELLPKIDNIIVYSPPSGDYHTRLGDYDYIKEVESYGFHTPLKATMTFNYKKDCFKNISFKFNLISLIEVSRRFSSLFSEPAIIGLRRPATTEPVEQRPNVEVQTISSLRNILKRGSTVRLESGKYKGSLAIFEIWYGSSARFQIPASILSINTTKG</sequence>
<dbReference type="InterPro" id="IPR036691">
    <property type="entry name" value="Endo/exonu/phosph_ase_sf"/>
</dbReference>
<gene>
    <name evidence="1" type="ORF">PPL_00274</name>
</gene>
<dbReference type="Proteomes" id="UP000001396">
    <property type="component" value="Unassembled WGS sequence"/>
</dbReference>
<dbReference type="RefSeq" id="XP_020438585.1">
    <property type="nucleotide sequence ID" value="XM_020571311.1"/>
</dbReference>
<proteinExistence type="predicted"/>
<evidence type="ECO:0008006" key="3">
    <source>
        <dbReference type="Google" id="ProtNLM"/>
    </source>
</evidence>
<evidence type="ECO:0000313" key="2">
    <source>
        <dbReference type="Proteomes" id="UP000001396"/>
    </source>
</evidence>